<proteinExistence type="predicted"/>
<reference evidence="1 2" key="1">
    <citation type="submission" date="2019-07" db="EMBL/GenBank/DDBJ databases">
        <title>Deinococcus detaillus sp. nov., isolated from humus soil in Antarctica.</title>
        <authorList>
            <person name="Zhang K."/>
        </authorList>
    </citation>
    <scope>NUCLEOTIDE SEQUENCE [LARGE SCALE GENOMIC DNA]</scope>
    <source>
        <strain evidence="1 2">H1</strain>
    </source>
</reference>
<dbReference type="AlphaFoldDB" id="A0A553ULI6"/>
<keyword evidence="2" id="KW-1185">Reference proteome</keyword>
<dbReference type="EMBL" id="VKDB01000025">
    <property type="protein sequence ID" value="TSA81067.1"/>
    <property type="molecule type" value="Genomic_DNA"/>
</dbReference>
<organism evidence="1 2">
    <name type="scientific">Deinococcus detaillensis</name>
    <dbReference type="NCBI Taxonomy" id="2592048"/>
    <lineage>
        <taxon>Bacteria</taxon>
        <taxon>Thermotogati</taxon>
        <taxon>Deinococcota</taxon>
        <taxon>Deinococci</taxon>
        <taxon>Deinococcales</taxon>
        <taxon>Deinococcaceae</taxon>
        <taxon>Deinococcus</taxon>
    </lineage>
</organism>
<accession>A0A553ULI6</accession>
<sequence length="114" mass="12213">MPSPNQLSAVGVWKGSFYSSRALNNPNPFTLTVTGQDSAGNFTGKVNNAALGPFSLNVTGKINGNQITLNYQTNMAVCDGAFTQENGKTRYQADCLTRDGNGPQSSNFLDMTRQ</sequence>
<comment type="caution">
    <text evidence="1">The sequence shown here is derived from an EMBL/GenBank/DDBJ whole genome shotgun (WGS) entry which is preliminary data.</text>
</comment>
<evidence type="ECO:0000313" key="2">
    <source>
        <dbReference type="Proteomes" id="UP000316092"/>
    </source>
</evidence>
<evidence type="ECO:0000313" key="1">
    <source>
        <dbReference type="EMBL" id="TSA81067.1"/>
    </source>
</evidence>
<dbReference type="OrthoDB" id="9839268at2"/>
<protein>
    <submittedName>
        <fullName evidence="1">Uncharacterized protein</fullName>
    </submittedName>
</protein>
<dbReference type="Proteomes" id="UP000316092">
    <property type="component" value="Unassembled WGS sequence"/>
</dbReference>
<name>A0A553ULI6_9DEIO</name>
<gene>
    <name evidence="1" type="ORF">FNU79_15665</name>
</gene>